<gene>
    <name evidence="8" type="ORF">Cgig2_004147</name>
</gene>
<reference evidence="8" key="1">
    <citation type="submission" date="2022-04" db="EMBL/GenBank/DDBJ databases">
        <title>Carnegiea gigantea Genome sequencing and assembly v2.</title>
        <authorList>
            <person name="Copetti D."/>
            <person name="Sanderson M.J."/>
            <person name="Burquez A."/>
            <person name="Wojciechowski M.F."/>
        </authorList>
    </citation>
    <scope>NUCLEOTIDE SEQUENCE</scope>
    <source>
        <strain evidence="8">SGP5-SGP5p</strain>
        <tissue evidence="8">Aerial part</tissue>
    </source>
</reference>
<dbReference type="Pfam" id="PF13921">
    <property type="entry name" value="Myb_DNA-bind_6"/>
    <property type="match status" value="1"/>
</dbReference>
<dbReference type="GO" id="GO:0000981">
    <property type="term" value="F:DNA-binding transcription factor activity, RNA polymerase II-specific"/>
    <property type="evidence" value="ECO:0007669"/>
    <property type="project" value="TreeGrafter"/>
</dbReference>
<dbReference type="SUPFAM" id="SSF46689">
    <property type="entry name" value="Homeodomain-like"/>
    <property type="match status" value="1"/>
</dbReference>
<dbReference type="EMBL" id="JAKOGI010000025">
    <property type="protein sequence ID" value="KAJ8449092.1"/>
    <property type="molecule type" value="Genomic_DNA"/>
</dbReference>
<dbReference type="GO" id="GO:0005634">
    <property type="term" value="C:nucleus"/>
    <property type="evidence" value="ECO:0007669"/>
    <property type="project" value="UniProtKB-SubCell"/>
</dbReference>
<evidence type="ECO:0008006" key="10">
    <source>
        <dbReference type="Google" id="ProtNLM"/>
    </source>
</evidence>
<dbReference type="SMART" id="SM00717">
    <property type="entry name" value="SANT"/>
    <property type="match status" value="2"/>
</dbReference>
<keyword evidence="9" id="KW-1185">Reference proteome</keyword>
<evidence type="ECO:0000256" key="1">
    <source>
        <dbReference type="ARBA" id="ARBA00004123"/>
    </source>
</evidence>
<feature type="compositionally biased region" description="Low complexity" evidence="5">
    <location>
        <begin position="342"/>
        <end position="362"/>
    </location>
</feature>
<dbReference type="PROSITE" id="PS51294">
    <property type="entry name" value="HTH_MYB"/>
    <property type="match status" value="2"/>
</dbReference>
<evidence type="ECO:0000256" key="4">
    <source>
        <dbReference type="ARBA" id="ARBA00023242"/>
    </source>
</evidence>
<feature type="domain" description="Myb-like" evidence="6">
    <location>
        <begin position="197"/>
        <end position="248"/>
    </location>
</feature>
<evidence type="ECO:0000256" key="2">
    <source>
        <dbReference type="ARBA" id="ARBA00022737"/>
    </source>
</evidence>
<dbReference type="CDD" id="cd00167">
    <property type="entry name" value="SANT"/>
    <property type="match status" value="2"/>
</dbReference>
<protein>
    <recommendedName>
        <fullName evidence="10">Transcription factor MYB98</fullName>
    </recommendedName>
</protein>
<evidence type="ECO:0000313" key="8">
    <source>
        <dbReference type="EMBL" id="KAJ8449092.1"/>
    </source>
</evidence>
<proteinExistence type="predicted"/>
<evidence type="ECO:0000313" key="9">
    <source>
        <dbReference type="Proteomes" id="UP001153076"/>
    </source>
</evidence>
<organism evidence="8 9">
    <name type="scientific">Carnegiea gigantea</name>
    <dbReference type="NCBI Taxonomy" id="171969"/>
    <lineage>
        <taxon>Eukaryota</taxon>
        <taxon>Viridiplantae</taxon>
        <taxon>Streptophyta</taxon>
        <taxon>Embryophyta</taxon>
        <taxon>Tracheophyta</taxon>
        <taxon>Spermatophyta</taxon>
        <taxon>Magnoliopsida</taxon>
        <taxon>eudicotyledons</taxon>
        <taxon>Gunneridae</taxon>
        <taxon>Pentapetalae</taxon>
        <taxon>Caryophyllales</taxon>
        <taxon>Cactineae</taxon>
        <taxon>Cactaceae</taxon>
        <taxon>Cactoideae</taxon>
        <taxon>Echinocereeae</taxon>
        <taxon>Carnegiea</taxon>
    </lineage>
</organism>
<evidence type="ECO:0000256" key="3">
    <source>
        <dbReference type="ARBA" id="ARBA00023125"/>
    </source>
</evidence>
<dbReference type="InterPro" id="IPR001005">
    <property type="entry name" value="SANT/Myb"/>
</dbReference>
<dbReference type="OrthoDB" id="2143914at2759"/>
<dbReference type="PANTHER" id="PTHR45614">
    <property type="entry name" value="MYB PROTEIN-RELATED"/>
    <property type="match status" value="1"/>
</dbReference>
<feature type="domain" description="HTH myb-type" evidence="7">
    <location>
        <begin position="253"/>
        <end position="303"/>
    </location>
</feature>
<sequence length="456" mass="51756">MSFLMDFDPKYREKLSSHPPLFFHDNFPKARDEFPIEDVSSSKDTSFLQDLHPFENFNLNGSSSSSNPMFAMQPTCLDPFDNSSLEGLQSFDFYESKPNGNHGGNNGSLIPLMDNFNQSGGLVVLGHSQMVTPINVINSNSSFQTHNHFNYYDLCPTKYLPADEGSCTSLKNDMAMATKSLSTTTMVKKGGRVRKKKTNVVKGQWTIEEDRLLIQLVERYGVRKWSQIAQMLNGRIGKQCRERWHNHLRPDIKKDVWSEEEDRILIKAHAEIGNKWAEIAKRLPGRTENSIKNHWNATKRRQFARRKCRSKYPRQSSLLQDYIKSLAPEVINAGCRKKPTTTEKNSSKSSNISQTAGSSESGSSEEDLNPTDYDFSEVPDFNFDTQMFEESSFDSLLDVASSKENENGIIGYHHDQAAGKTSSEDLNDAQIELDSMMQSEVKKELDLVEMINQVNL</sequence>
<keyword evidence="4" id="KW-0539">Nucleus</keyword>
<feature type="region of interest" description="Disordered" evidence="5">
    <location>
        <begin position="334"/>
        <end position="376"/>
    </location>
</feature>
<dbReference type="GO" id="GO:0000978">
    <property type="term" value="F:RNA polymerase II cis-regulatory region sequence-specific DNA binding"/>
    <property type="evidence" value="ECO:0007669"/>
    <property type="project" value="TreeGrafter"/>
</dbReference>
<dbReference type="AlphaFoldDB" id="A0A9Q1KTE9"/>
<dbReference type="Proteomes" id="UP001153076">
    <property type="component" value="Unassembled WGS sequence"/>
</dbReference>
<evidence type="ECO:0000259" key="7">
    <source>
        <dbReference type="PROSITE" id="PS51294"/>
    </source>
</evidence>
<keyword evidence="3" id="KW-0238">DNA-binding</keyword>
<comment type="subcellular location">
    <subcellularLocation>
        <location evidence="1">Nucleus</location>
    </subcellularLocation>
</comment>
<accession>A0A9Q1KTE9</accession>
<evidence type="ECO:0000256" key="5">
    <source>
        <dbReference type="SAM" id="MobiDB-lite"/>
    </source>
</evidence>
<dbReference type="PANTHER" id="PTHR45614:SF285">
    <property type="entry name" value="TRANSCRIPTION FACTOR MYB98"/>
    <property type="match status" value="1"/>
</dbReference>
<dbReference type="FunFam" id="1.10.10.60:FF:000010">
    <property type="entry name" value="Transcriptional activator Myb isoform A"/>
    <property type="match status" value="1"/>
</dbReference>
<dbReference type="Gene3D" id="1.10.10.60">
    <property type="entry name" value="Homeodomain-like"/>
    <property type="match status" value="2"/>
</dbReference>
<dbReference type="InterPro" id="IPR009057">
    <property type="entry name" value="Homeodomain-like_sf"/>
</dbReference>
<dbReference type="InterPro" id="IPR050560">
    <property type="entry name" value="MYB_TF"/>
</dbReference>
<feature type="compositionally biased region" description="Acidic residues" evidence="5">
    <location>
        <begin position="363"/>
        <end position="376"/>
    </location>
</feature>
<dbReference type="InterPro" id="IPR017930">
    <property type="entry name" value="Myb_dom"/>
</dbReference>
<feature type="domain" description="Myb-like" evidence="6">
    <location>
        <begin position="249"/>
        <end position="299"/>
    </location>
</feature>
<feature type="domain" description="HTH myb-type" evidence="7">
    <location>
        <begin position="197"/>
        <end position="252"/>
    </location>
</feature>
<dbReference type="FunFam" id="1.10.10.60:FF:000381">
    <property type="entry name" value="Transcription factor MYB119"/>
    <property type="match status" value="1"/>
</dbReference>
<keyword evidence="2" id="KW-0677">Repeat</keyword>
<comment type="caution">
    <text evidence="8">The sequence shown here is derived from an EMBL/GenBank/DDBJ whole genome shotgun (WGS) entry which is preliminary data.</text>
</comment>
<dbReference type="PROSITE" id="PS50090">
    <property type="entry name" value="MYB_LIKE"/>
    <property type="match status" value="2"/>
</dbReference>
<evidence type="ECO:0000259" key="6">
    <source>
        <dbReference type="PROSITE" id="PS50090"/>
    </source>
</evidence>
<name>A0A9Q1KTE9_9CARY</name>